<dbReference type="GO" id="GO:0000723">
    <property type="term" value="P:telomere maintenance"/>
    <property type="evidence" value="ECO:0007669"/>
    <property type="project" value="InterPro"/>
</dbReference>
<accession>A0A225AS20</accession>
<dbReference type="Pfam" id="PF01652">
    <property type="entry name" value="IF4E"/>
    <property type="match status" value="1"/>
</dbReference>
<feature type="compositionally biased region" description="Low complexity" evidence="2">
    <location>
        <begin position="1363"/>
        <end position="1383"/>
    </location>
</feature>
<feature type="compositionally biased region" description="Basic and acidic residues" evidence="2">
    <location>
        <begin position="472"/>
        <end position="495"/>
    </location>
</feature>
<dbReference type="OrthoDB" id="5363079at2759"/>
<dbReference type="GO" id="GO:0003677">
    <property type="term" value="F:DNA binding"/>
    <property type="evidence" value="ECO:0007669"/>
    <property type="project" value="InterPro"/>
</dbReference>
<feature type="region of interest" description="Disordered" evidence="2">
    <location>
        <begin position="421"/>
        <end position="495"/>
    </location>
</feature>
<dbReference type="Gene3D" id="2.40.50.140">
    <property type="entry name" value="Nucleic acid-binding proteins"/>
    <property type="match status" value="1"/>
</dbReference>
<dbReference type="GO" id="GO:0003743">
    <property type="term" value="F:translation initiation factor activity"/>
    <property type="evidence" value="ECO:0007669"/>
    <property type="project" value="UniProtKB-KW"/>
</dbReference>
<feature type="compositionally biased region" description="Polar residues" evidence="2">
    <location>
        <begin position="728"/>
        <end position="739"/>
    </location>
</feature>
<keyword evidence="1" id="KW-0396">Initiation factor</keyword>
<feature type="compositionally biased region" description="Basic and acidic residues" evidence="2">
    <location>
        <begin position="537"/>
        <end position="549"/>
    </location>
</feature>
<dbReference type="Proteomes" id="UP000214365">
    <property type="component" value="Unassembled WGS sequence"/>
</dbReference>
<dbReference type="InterPro" id="IPR019770">
    <property type="entry name" value="TIF_eIF_4E_CS"/>
</dbReference>
<feature type="region of interest" description="Disordered" evidence="2">
    <location>
        <begin position="515"/>
        <end position="550"/>
    </location>
</feature>
<dbReference type="PANTHER" id="PTHR11960">
    <property type="entry name" value="EUKARYOTIC TRANSLATION INITIATION FACTOR 4E RELATED"/>
    <property type="match status" value="1"/>
</dbReference>
<sequence>MDMRSTPKSHDFDQQTNLISIPQLSPDLHDADRYSFQAVVTLVWPFSSSNRLFSLLLAERDFRLRKQNGQIRVTFCGLCAEEVALTKVGIGDTVTLSLQGAQWAEYTKIQSTPGKSLSWELQFRNRLKFEATRNGEKIAALDIDRPSLPRESDLATELSTPVQFNDGFATSDLSQGRWETPAFLRTKRLISRSPLYSEFNLFAEDDGYIPGKGRKRPRFSFPSSEWRLVDEPDSFVEELHENNDNWFDSDEGGLDHDEEDDGNATEVAREAENSVETISHTTPAGGAPGGDMQLVGSETQITPANTTHTPFQTIASSPEETVIQPTLHNTLLPSETPHLNHLTSPDPATASPIVSTTAEASHHPYDWHSNLTVTDFLGHNDRSTVVPDVYNAEPRDSVEMHGTNAQVQNTGIGNIESKVGSKYSEQTTATTISHHGSSRQSTPPAAASEPHVLHTEQINASSMDTANPLDLPDYHGTSRETIMKEDGESEPGERRHIYEIAIDTDRLRDVQEIEEDKDDGLEESSGRLTNHTGLNAERGRDHSSQHSESEDMIYEEASANMQKAEAENLQHGHYTNSEKDEIELDETDLSDDAEDSEELMSEFETDIESEVESDDEFHNEPVLEPEVPQPIVHPEVIVIDSDSDDEPPQSNARPAMQERIASHNSGPLPYIHESEVYQYDEYTQGERQEFSDAEDQDEERDADVLRSDADLYDYEHHSYEDLPVHGAYSSNEESPSKGLQQAEDEETCFGDRGEFPTEQSNAESIVRLREARPGQDTMNLDTARTNSTHEALSDRLALETKLRVVGEQRQIRSTGGEAALAKSDENDPLLKQHQSFVSGSQIFGQEHDLSSTTNTQRLVYRTASPKPVPTPSSAPNDEPLYTTVGIEAHLSDDHGSPSVSDVVQSETPLNTDYRRWTDGSDEDTQKTDSRSLDEEFATHSITGEDDDALEHLDEVVLVKNDSMQPSLDDTHQPHNFERQDELPVRDLTVYPTLATLLGWLNKTIDIISVVVDISPAEPAAPASGEYRTRLRITDISMAGTSIVVDIAQPYESSISAIAEGDIIMLHNFEVQSFDGSLKLLGVDGSDWAIFRDVEDKSRVTNPMMTFGEREHAYVNTLQCWYCEDGAAMAADHMLQLSIGQEDKQPSPFTVASSDAGSLDSRASGSVSRPRARRKKSHRRITIHELRDGRRYTDFGPQGSGLIHELRDGTVYAHSFGEVLCLDISFSTSSLTNNKACPVTQVINASWEAFPLTDSAHSCSANKLSLSTASDKDGNSRPELPRTHSSKRFGPDSSHGRSNPFNVISPLSGGVSSPSAGASNAFGLGSGAFASFGSSTKTPKTPGSAFDLGSAKDKRDISEQDTATTGNIRSKSSSSSLDTASTSTTKDHPLKSTWIVWYRPPTPKYSDYEKSTIALASISSVESFWSIYSHLKRPSLLPTVSDYHIFKKGIRPVWEDEANKRGGKWIIRLKKGVADRYWEDLLLAIVGDQFAEAGDEVCGAVLSVRSGEDVLTDTNIVWKSHDDSIAQRSAIDQARQEKAASNTTHHHGYHHGGNERRRGGNNEESFADRSK</sequence>
<dbReference type="PROSITE" id="PS00813">
    <property type="entry name" value="IF4E"/>
    <property type="match status" value="1"/>
</dbReference>
<dbReference type="PANTHER" id="PTHR11960:SF18">
    <property type="entry name" value="EUKARYOTIC TRANSLATION INITIATION FACTOR 4E HOMOLOGOUS PROTEIN, ISOFORM B"/>
    <property type="match status" value="1"/>
</dbReference>
<dbReference type="STRING" id="1441469.A0A225AS20"/>
<gene>
    <name evidence="4" type="ORF">UA08_00402</name>
</gene>
<feature type="compositionally biased region" description="Polar residues" evidence="2">
    <location>
        <begin position="776"/>
        <end position="790"/>
    </location>
</feature>
<feature type="compositionally biased region" description="Polar residues" evidence="2">
    <location>
        <begin position="897"/>
        <end position="910"/>
    </location>
</feature>
<feature type="compositionally biased region" description="Polar residues" evidence="2">
    <location>
        <begin position="1146"/>
        <end position="1166"/>
    </location>
</feature>
<protein>
    <recommendedName>
        <fullName evidence="3">Telomeric single stranded DNA binding POT1/Cdc13 domain-containing protein</fullName>
    </recommendedName>
</protein>
<dbReference type="GeneID" id="31000157"/>
<proteinExistence type="inferred from homology"/>
<feature type="region of interest" description="Disordered" evidence="2">
    <location>
        <begin position="1333"/>
        <end position="1385"/>
    </location>
</feature>
<evidence type="ECO:0000256" key="1">
    <source>
        <dbReference type="RuleBase" id="RU004374"/>
    </source>
</evidence>
<evidence type="ECO:0000259" key="3">
    <source>
        <dbReference type="SMART" id="SM00976"/>
    </source>
</evidence>
<feature type="compositionally biased region" description="Basic and acidic residues" evidence="2">
    <location>
        <begin position="702"/>
        <end position="723"/>
    </location>
</feature>
<evidence type="ECO:0000313" key="5">
    <source>
        <dbReference type="Proteomes" id="UP000214365"/>
    </source>
</evidence>
<dbReference type="Gene3D" id="3.30.760.10">
    <property type="entry name" value="RNA Cap, Translation Initiation Factor Eif4e"/>
    <property type="match status" value="1"/>
</dbReference>
<feature type="compositionally biased region" description="Polar residues" evidence="2">
    <location>
        <begin position="423"/>
        <end position="443"/>
    </location>
</feature>
<comment type="caution">
    <text evidence="4">The sequence shown here is derived from an EMBL/GenBank/DDBJ whole genome shotgun (WGS) entry which is preliminary data.</text>
</comment>
<dbReference type="GO" id="GO:0000340">
    <property type="term" value="F:RNA 7-methylguanosine cap binding"/>
    <property type="evidence" value="ECO:0007669"/>
    <property type="project" value="TreeGrafter"/>
</dbReference>
<dbReference type="RefSeq" id="XP_020124512.1">
    <property type="nucleotide sequence ID" value="XM_020260205.1"/>
</dbReference>
<dbReference type="InterPro" id="IPR012340">
    <property type="entry name" value="NA-bd_OB-fold"/>
</dbReference>
<feature type="compositionally biased region" description="Acidic residues" evidence="2">
    <location>
        <begin position="591"/>
        <end position="615"/>
    </location>
</feature>
<feature type="region of interest" description="Disordered" evidence="2">
    <location>
        <begin position="1530"/>
        <end position="1570"/>
    </location>
</feature>
<dbReference type="SUPFAM" id="SSF55418">
    <property type="entry name" value="eIF4e-like"/>
    <property type="match status" value="1"/>
</dbReference>
<feature type="compositionally biased region" description="Polar residues" evidence="2">
    <location>
        <begin position="456"/>
        <end position="465"/>
    </location>
</feature>
<dbReference type="InterPro" id="IPR023398">
    <property type="entry name" value="TIF_eIF4e-like"/>
</dbReference>
<evidence type="ECO:0000256" key="2">
    <source>
        <dbReference type="SAM" id="MobiDB-lite"/>
    </source>
</evidence>
<dbReference type="InterPro" id="IPR001040">
    <property type="entry name" value="TIF_eIF_4E"/>
</dbReference>
<feature type="compositionally biased region" description="Basic and acidic residues" evidence="2">
    <location>
        <begin position="1551"/>
        <end position="1570"/>
    </location>
</feature>
<keyword evidence="5" id="KW-1185">Reference proteome</keyword>
<reference evidence="4 5" key="1">
    <citation type="submission" date="2015-06" db="EMBL/GenBank/DDBJ databases">
        <title>Talaromyces atroroseus IBT 11181 draft genome.</title>
        <authorList>
            <person name="Rasmussen K.B."/>
            <person name="Rasmussen S."/>
            <person name="Petersen B."/>
            <person name="Sicheritz-Ponten T."/>
            <person name="Mortensen U.H."/>
            <person name="Thrane U."/>
        </authorList>
    </citation>
    <scope>NUCLEOTIDE SEQUENCE [LARGE SCALE GENOMIC DNA]</scope>
    <source>
        <strain evidence="4 5">IBT 11181</strain>
    </source>
</reference>
<feature type="compositionally biased region" description="Acidic residues" evidence="2">
    <location>
        <begin position="247"/>
        <end position="263"/>
    </location>
</feature>
<dbReference type="SMART" id="SM00976">
    <property type="entry name" value="Telo_bind"/>
    <property type="match status" value="1"/>
</dbReference>
<feature type="domain" description="Telomeric single stranded DNA binding POT1/Cdc13" evidence="3">
    <location>
        <begin position="990"/>
        <end position="1122"/>
    </location>
</feature>
<dbReference type="EMBL" id="LFMY01000001">
    <property type="protein sequence ID" value="OKL64391.1"/>
    <property type="molecule type" value="Genomic_DNA"/>
</dbReference>
<keyword evidence="1" id="KW-0694">RNA-binding</keyword>
<feature type="region of interest" description="Disordered" evidence="2">
    <location>
        <begin position="1265"/>
        <end position="1301"/>
    </location>
</feature>
<keyword evidence="1" id="KW-0648">Protein biosynthesis</keyword>
<dbReference type="SUPFAM" id="SSF50249">
    <property type="entry name" value="Nucleic acid-binding proteins"/>
    <property type="match status" value="1"/>
</dbReference>
<feature type="region of interest" description="Disordered" evidence="2">
    <location>
        <begin position="243"/>
        <end position="294"/>
    </location>
</feature>
<evidence type="ECO:0000313" key="4">
    <source>
        <dbReference type="EMBL" id="OKL64391.1"/>
    </source>
</evidence>
<dbReference type="GO" id="GO:0000781">
    <property type="term" value="C:chromosome, telomeric region"/>
    <property type="evidence" value="ECO:0007669"/>
    <property type="project" value="InterPro"/>
</dbReference>
<feature type="compositionally biased region" description="Basic and acidic residues" evidence="2">
    <location>
        <begin position="1269"/>
        <end position="1281"/>
    </location>
</feature>
<comment type="similarity">
    <text evidence="1">Belongs to the eukaryotic initiation factor 4E family.</text>
</comment>
<feature type="compositionally biased region" description="Acidic residues" evidence="2">
    <location>
        <begin position="691"/>
        <end position="701"/>
    </location>
</feature>
<feature type="region of interest" description="Disordered" evidence="2">
    <location>
        <begin position="890"/>
        <end position="933"/>
    </location>
</feature>
<dbReference type="Pfam" id="PF02765">
    <property type="entry name" value="POT1"/>
    <property type="match status" value="1"/>
</dbReference>
<feature type="compositionally biased region" description="Basic and acidic residues" evidence="2">
    <location>
        <begin position="912"/>
        <end position="933"/>
    </location>
</feature>
<feature type="region of interest" description="Disordered" evidence="2">
    <location>
        <begin position="591"/>
        <end position="792"/>
    </location>
</feature>
<name>A0A225AS20_TALAT</name>
<dbReference type="InterPro" id="IPR011564">
    <property type="entry name" value="Telomer_end-bd_POT1/Cdc13"/>
</dbReference>
<dbReference type="GO" id="GO:0016281">
    <property type="term" value="C:eukaryotic translation initiation factor 4F complex"/>
    <property type="evidence" value="ECO:0007669"/>
    <property type="project" value="TreeGrafter"/>
</dbReference>
<organism evidence="4 5">
    <name type="scientific">Talaromyces atroroseus</name>
    <dbReference type="NCBI Taxonomy" id="1441469"/>
    <lineage>
        <taxon>Eukaryota</taxon>
        <taxon>Fungi</taxon>
        <taxon>Dikarya</taxon>
        <taxon>Ascomycota</taxon>
        <taxon>Pezizomycotina</taxon>
        <taxon>Eurotiomycetes</taxon>
        <taxon>Eurotiomycetidae</taxon>
        <taxon>Eurotiales</taxon>
        <taxon>Trichocomaceae</taxon>
        <taxon>Talaromyces</taxon>
        <taxon>Talaromyces sect. Trachyspermi</taxon>
    </lineage>
</organism>
<feature type="region of interest" description="Disordered" evidence="2">
    <location>
        <begin position="1145"/>
        <end position="1177"/>
    </location>
</feature>